<sequence>MASSSNNMKVDQIAQICRNNFLQMMYRKIDGAVLISHNERNLDCSITFQTDSILQRFMLRFDVLQLDCNDHLFIYDGAHAVGSPKADITCRNTKHDVGAIFTRTNFVTLKYVTDNWGTEANGFKLVITAFKDPSKYKHQDQQQSECTFGRYNVTDLICDKVNHCADGSDESISTICANTELATVFGLSMNTFVIIIISILVVLCMCVLCVSVCVCRRHGNQHNHHQQQVMSNNINSSYPMDALHGSNGTGIPGVTKLSPGPGNWHHLPYLIKIRNCRN</sequence>
<keyword evidence="3" id="KW-1185">Reference proteome</keyword>
<evidence type="ECO:0000313" key="4">
    <source>
        <dbReference type="RefSeq" id="XP_026679814.1"/>
    </source>
</evidence>
<dbReference type="InterPro" id="IPR042333">
    <property type="entry name" value="LRAD2/Mig-13-like"/>
</dbReference>
<keyword evidence="2" id="KW-0472">Membrane</keyword>
<dbReference type="InterPro" id="IPR035914">
    <property type="entry name" value="Sperma_CUB_dom_sf"/>
</dbReference>
<dbReference type="AlphaFoldDB" id="A0A3Q0IU93"/>
<dbReference type="Gene3D" id="2.60.120.290">
    <property type="entry name" value="Spermadhesin, CUB domain"/>
    <property type="match status" value="1"/>
</dbReference>
<protein>
    <submittedName>
        <fullName evidence="4">Uncharacterized protein LOC103509747</fullName>
    </submittedName>
</protein>
<dbReference type="STRING" id="121845.A0A3Q0IU93"/>
<proteinExistence type="predicted"/>
<dbReference type="InterPro" id="IPR036055">
    <property type="entry name" value="LDL_receptor-like_sf"/>
</dbReference>
<dbReference type="GeneID" id="103509747"/>
<evidence type="ECO:0000256" key="2">
    <source>
        <dbReference type="SAM" id="Phobius"/>
    </source>
</evidence>
<dbReference type="SUPFAM" id="SSF57424">
    <property type="entry name" value="LDL receptor-like module"/>
    <property type="match status" value="1"/>
</dbReference>
<feature type="transmembrane region" description="Helical" evidence="2">
    <location>
        <begin position="192"/>
        <end position="215"/>
    </location>
</feature>
<dbReference type="SUPFAM" id="SSF49854">
    <property type="entry name" value="Spermadhesin, CUB domain"/>
    <property type="match status" value="1"/>
</dbReference>
<gene>
    <name evidence="4" type="primary">LOC103509747</name>
</gene>
<dbReference type="PANTHER" id="PTHR24652:SF69">
    <property type="entry name" value="CUB DOMAIN-CONTAINING PROTEIN"/>
    <property type="match status" value="1"/>
</dbReference>
<dbReference type="RefSeq" id="XP_026679814.1">
    <property type="nucleotide sequence ID" value="XM_026824013.1"/>
</dbReference>
<keyword evidence="2" id="KW-0812">Transmembrane</keyword>
<evidence type="ECO:0000313" key="3">
    <source>
        <dbReference type="Proteomes" id="UP000079169"/>
    </source>
</evidence>
<dbReference type="KEGG" id="dci:103509747"/>
<name>A0A3Q0IU93_DIACI</name>
<keyword evidence="2" id="KW-1133">Transmembrane helix</keyword>
<dbReference type="Proteomes" id="UP000079169">
    <property type="component" value="Unplaced"/>
</dbReference>
<dbReference type="PaxDb" id="121845-A0A3Q0IU93"/>
<accession>A0A3Q0IU93</accession>
<reference evidence="4" key="1">
    <citation type="submission" date="2025-08" db="UniProtKB">
        <authorList>
            <consortium name="RefSeq"/>
        </authorList>
    </citation>
    <scope>IDENTIFICATION</scope>
</reference>
<organism evidence="3 4">
    <name type="scientific">Diaphorina citri</name>
    <name type="common">Asian citrus psyllid</name>
    <dbReference type="NCBI Taxonomy" id="121845"/>
    <lineage>
        <taxon>Eukaryota</taxon>
        <taxon>Metazoa</taxon>
        <taxon>Ecdysozoa</taxon>
        <taxon>Arthropoda</taxon>
        <taxon>Hexapoda</taxon>
        <taxon>Insecta</taxon>
        <taxon>Pterygota</taxon>
        <taxon>Neoptera</taxon>
        <taxon>Paraneoptera</taxon>
        <taxon>Hemiptera</taxon>
        <taxon>Sternorrhyncha</taxon>
        <taxon>Psylloidea</taxon>
        <taxon>Psyllidae</taxon>
        <taxon>Diaphorininae</taxon>
        <taxon>Diaphorina</taxon>
    </lineage>
</organism>
<keyword evidence="1" id="KW-1015">Disulfide bond</keyword>
<dbReference type="CTD" id="39325"/>
<dbReference type="PANTHER" id="PTHR24652">
    <property type="entry name" value="LOW-DENSITY LIPOPROTEIN RECEPTOR CLASS A DOMAIN-CONTAINING PROTEIN 2"/>
    <property type="match status" value="1"/>
</dbReference>
<evidence type="ECO:0000256" key="1">
    <source>
        <dbReference type="ARBA" id="ARBA00023157"/>
    </source>
</evidence>